<reference evidence="3 4" key="1">
    <citation type="journal article" date="2019" name="Commun. Biol.">
        <title>The bagworm genome reveals a unique fibroin gene that provides high tensile strength.</title>
        <authorList>
            <person name="Kono N."/>
            <person name="Nakamura H."/>
            <person name="Ohtoshi R."/>
            <person name="Tomita M."/>
            <person name="Numata K."/>
            <person name="Arakawa K."/>
        </authorList>
    </citation>
    <scope>NUCLEOTIDE SEQUENCE [LARGE SCALE GENOMIC DNA]</scope>
</reference>
<feature type="region of interest" description="Disordered" evidence="1">
    <location>
        <begin position="347"/>
        <end position="366"/>
    </location>
</feature>
<evidence type="ECO:0000313" key="4">
    <source>
        <dbReference type="Proteomes" id="UP000299102"/>
    </source>
</evidence>
<evidence type="ECO:0000313" key="3">
    <source>
        <dbReference type="EMBL" id="GBP18557.1"/>
    </source>
</evidence>
<protein>
    <submittedName>
        <fullName evidence="3">Uncharacterized protein</fullName>
    </submittedName>
</protein>
<feature type="chain" id="PRO_5020037489" evidence="2">
    <location>
        <begin position="26"/>
        <end position="1518"/>
    </location>
</feature>
<feature type="signal peptide" evidence="2">
    <location>
        <begin position="1"/>
        <end position="25"/>
    </location>
</feature>
<feature type="compositionally biased region" description="Basic and acidic residues" evidence="1">
    <location>
        <begin position="351"/>
        <end position="366"/>
    </location>
</feature>
<feature type="compositionally biased region" description="Basic and acidic residues" evidence="1">
    <location>
        <begin position="500"/>
        <end position="509"/>
    </location>
</feature>
<sequence length="1518" mass="173663">MGLREKVALLLIIAGIGFQVAVTRCTPLHHLNEVCCNNINSTEINDYKQSNYNAEVRDDIQKSVYSNNGKNKNNTIRREKRNVYENNNLFTRRAKLLITSNRKAKEEYDASELYDIHGFPETHYPIFDEPLEPFSYSKNEFPTVEYPTSVNEPWPLIYSGKFVTTTADGDNNKYTKNSRIGNIGQKYDYLHSRSDLKNNTKSQTSYGQHKTYNNKLYKNLYELIDKILLSADKSEFVVETKKTPESFSNSNVKSDLFNPVSKPKDKTYNLIKNNTLYGLSNTKEIETNTSTNNTTERTFVYKPYYYNENATEESVDELELNNNTESNMLTFPVSSLNMNKAPTNGGFFKQIDSKPKLDSDESDKSFKSELESKTNTFILIDDKAESVPQDKIKFKTDKLPDKYDTSEFISSEFEEYEKPEFPDSKQNINIDEFSYHDQSFSLVLKPESKPLTYEFQPNKNNITKVSKRLQSEAIKTNTSSIINQILKSKLNTEIKFDTQDPHFDGDATRALKSSNPGPRVNESTTDSEDLLVLTPNSKTIVEDETLISDINLKIEPELDAENDTTVILDDTSKLEHKLTPETMVETQTSFFNVNQTCGFPESTSEQKPNTSCFSVNNFNESAYDKEPERETSSFRSVDCFVPANIEKVKTKMYFIADNTIKFGPKRHSKHKFEKGRGSSHFIIKLLDSNPITRNNISTEDYKYLEFNHGKLKGNNENTHFSAASTAPEFLFCLKPDSAINALLSQKDSEIKSIHFSEIQIHTYSNVENATEGSLYLDSNIEKTEISLYENVTYASIDPGITSVTDKFIINTKNLSDILPSTESYLDVTIPYCDTNNNFQITPKSKSNTDMPLLSDLFVSVDKMGLNEMKSEVDIPAKKDVKSEFAKAEQELMKEVLSLSTEDTSEFVHVLEPKTSELLDKQYQYNDSVSTKYEKTKEDVTVNAYNITKSPFTLESKFETRETSIDKNFTTAFLETPLTKPVDKSPTNIEDSLNLPLDIRCEIDANASEPNNNADIRTETNYRIGSLLTTNLPVFFNDLELYEMKSEAENENVKSESDGSKQELKTEFFLAEADYFSQQMHDSDFIKLEHAKPNVSTSGITKFEPTLKCEPKLEMKEIYFHGDFLPTPFVSDHKTQIDEAPADRDDCFFGVFDSEYKSESNPSTPSESQNDFDLDIKTDRPLLTNGTKQYFDNLETNTTRPKSDNTFHNVKFELVESEKKTITDLTSFDVGDSIEPVYEIETSTDTNGCFFEQHDDFNIINSERNKTNKFVSDETMELHLKSLLDTKKMSPGTDFTRVPNDFDSNDTKSKVFSEMEKFSGSTIYLEYNHKAKTPILNPDEELEIYPESNFNITMPSLINNTTESIYNLQSNDFDSKTEISDEYIKCGFTDIEQEISTEFFTTNLYDVTEVVFDYDYTTETSIFLPRQGNYFKSSGFANNTNLTNIKKPISHFKPKIETKKEPFHLNVRSQPVDGDPINIEDFLNLEPDSNFKPEINESASYFDDEYKIDSRADFKINVS</sequence>
<comment type="caution">
    <text evidence="3">The sequence shown here is derived from an EMBL/GenBank/DDBJ whole genome shotgun (WGS) entry which is preliminary data.</text>
</comment>
<evidence type="ECO:0000256" key="1">
    <source>
        <dbReference type="SAM" id="MobiDB-lite"/>
    </source>
</evidence>
<dbReference type="Proteomes" id="UP000299102">
    <property type="component" value="Unassembled WGS sequence"/>
</dbReference>
<gene>
    <name evidence="3" type="ORF">EVAR_13018_1</name>
</gene>
<proteinExistence type="predicted"/>
<accession>A0A4C1TX15</accession>
<evidence type="ECO:0000256" key="2">
    <source>
        <dbReference type="SAM" id="SignalP"/>
    </source>
</evidence>
<feature type="compositionally biased region" description="Polar residues" evidence="1">
    <location>
        <begin position="511"/>
        <end position="524"/>
    </location>
</feature>
<name>A0A4C1TX15_EUMVA</name>
<feature type="region of interest" description="Disordered" evidence="1">
    <location>
        <begin position="500"/>
        <end position="526"/>
    </location>
</feature>
<organism evidence="3 4">
    <name type="scientific">Eumeta variegata</name>
    <name type="common">Bagworm moth</name>
    <name type="synonym">Eumeta japonica</name>
    <dbReference type="NCBI Taxonomy" id="151549"/>
    <lineage>
        <taxon>Eukaryota</taxon>
        <taxon>Metazoa</taxon>
        <taxon>Ecdysozoa</taxon>
        <taxon>Arthropoda</taxon>
        <taxon>Hexapoda</taxon>
        <taxon>Insecta</taxon>
        <taxon>Pterygota</taxon>
        <taxon>Neoptera</taxon>
        <taxon>Endopterygota</taxon>
        <taxon>Lepidoptera</taxon>
        <taxon>Glossata</taxon>
        <taxon>Ditrysia</taxon>
        <taxon>Tineoidea</taxon>
        <taxon>Psychidae</taxon>
        <taxon>Oiketicinae</taxon>
        <taxon>Eumeta</taxon>
    </lineage>
</organism>
<dbReference type="EMBL" id="BGZK01000098">
    <property type="protein sequence ID" value="GBP18557.1"/>
    <property type="molecule type" value="Genomic_DNA"/>
</dbReference>
<keyword evidence="2" id="KW-0732">Signal</keyword>
<keyword evidence="4" id="KW-1185">Reference proteome</keyword>